<dbReference type="CDD" id="cd00431">
    <property type="entry name" value="cysteine_hydrolases"/>
    <property type="match status" value="1"/>
</dbReference>
<feature type="domain" description="Isochorismatase-like" evidence="2">
    <location>
        <begin position="12"/>
        <end position="199"/>
    </location>
</feature>
<dbReference type="Gene3D" id="3.40.50.850">
    <property type="entry name" value="Isochorismatase-like"/>
    <property type="match status" value="1"/>
</dbReference>
<dbReference type="AlphaFoldDB" id="A0A258D509"/>
<dbReference type="SUPFAM" id="SSF52499">
    <property type="entry name" value="Isochorismatase-like hydrolases"/>
    <property type="match status" value="1"/>
</dbReference>
<protein>
    <submittedName>
        <fullName evidence="3">Isochorismatase</fullName>
    </submittedName>
</protein>
<evidence type="ECO:0000256" key="1">
    <source>
        <dbReference type="ARBA" id="ARBA00022801"/>
    </source>
</evidence>
<dbReference type="InterPro" id="IPR036380">
    <property type="entry name" value="Isochorismatase-like_sf"/>
</dbReference>
<comment type="caution">
    <text evidence="3">The sequence shown here is derived from an EMBL/GenBank/DDBJ whole genome shotgun (WGS) entry which is preliminary data.</text>
</comment>
<organism evidence="3 4">
    <name type="scientific">Caulobacter vibrioides</name>
    <name type="common">Caulobacter crescentus</name>
    <dbReference type="NCBI Taxonomy" id="155892"/>
    <lineage>
        <taxon>Bacteria</taxon>
        <taxon>Pseudomonadati</taxon>
        <taxon>Pseudomonadota</taxon>
        <taxon>Alphaproteobacteria</taxon>
        <taxon>Caulobacterales</taxon>
        <taxon>Caulobacteraceae</taxon>
        <taxon>Caulobacter</taxon>
    </lineage>
</organism>
<proteinExistence type="predicted"/>
<dbReference type="GO" id="GO:0016787">
    <property type="term" value="F:hydrolase activity"/>
    <property type="evidence" value="ECO:0007669"/>
    <property type="project" value="UniProtKB-KW"/>
</dbReference>
<name>A0A258D509_CAUVI</name>
<dbReference type="PANTHER" id="PTHR43540">
    <property type="entry name" value="PEROXYUREIDOACRYLATE/UREIDOACRYLATE AMIDOHYDROLASE-RELATED"/>
    <property type="match status" value="1"/>
</dbReference>
<dbReference type="Pfam" id="PF00857">
    <property type="entry name" value="Isochorismatase"/>
    <property type="match status" value="1"/>
</dbReference>
<dbReference type="EMBL" id="NCDQ01000176">
    <property type="protein sequence ID" value="OYX02694.1"/>
    <property type="molecule type" value="Genomic_DNA"/>
</dbReference>
<evidence type="ECO:0000313" key="3">
    <source>
        <dbReference type="EMBL" id="OYX02694.1"/>
    </source>
</evidence>
<sequence>MSLPTWIAPARTALVIVDMQVDFAAPQGLSAQWGMDLTAVPGALAAADRLAAAAREVGAPVIFVGLFTTPESDSEVWHERGRRRGHDPQESPALCRADAPGSDFFGPQPQADEMVFRKTRYSPFWDTDIAARLRVMGVDTLVLAGLTTECCIDSTARDAFNHDFHVFIPVDACAAYEAELHEASLRTLDLNTAILTDTDSVVAAWSSAS</sequence>
<gene>
    <name evidence="3" type="ORF">B7Z12_11565</name>
</gene>
<reference evidence="3 4" key="1">
    <citation type="submission" date="2017-03" db="EMBL/GenBank/DDBJ databases">
        <title>Lifting the veil on microbial sulfur biogeochemistry in mining wastewaters.</title>
        <authorList>
            <person name="Kantor R.S."/>
            <person name="Colenbrander Nelson T."/>
            <person name="Marshall S."/>
            <person name="Bennett D."/>
            <person name="Apte S."/>
            <person name="Camacho D."/>
            <person name="Thomas B.C."/>
            <person name="Warren L.A."/>
            <person name="Banfield J.F."/>
        </authorList>
    </citation>
    <scope>NUCLEOTIDE SEQUENCE [LARGE SCALE GENOMIC DNA]</scope>
    <source>
        <strain evidence="3">32-67-7</strain>
    </source>
</reference>
<evidence type="ECO:0000313" key="4">
    <source>
        <dbReference type="Proteomes" id="UP000215616"/>
    </source>
</evidence>
<dbReference type="InterPro" id="IPR050272">
    <property type="entry name" value="Isochorismatase-like_hydrls"/>
</dbReference>
<dbReference type="InterPro" id="IPR000868">
    <property type="entry name" value="Isochorismatase-like_dom"/>
</dbReference>
<accession>A0A258D509</accession>
<evidence type="ECO:0000259" key="2">
    <source>
        <dbReference type="Pfam" id="PF00857"/>
    </source>
</evidence>
<dbReference type="Proteomes" id="UP000215616">
    <property type="component" value="Unassembled WGS sequence"/>
</dbReference>
<keyword evidence="1" id="KW-0378">Hydrolase</keyword>